<comment type="catalytic activity">
    <reaction evidence="1">
        <text>Hydrolysis of Pro-|-Xaa &gt;&gt; Ala-|-Xaa in oligopeptides.</text>
        <dbReference type="EC" id="3.4.21.26"/>
    </reaction>
</comment>
<accession>A0ABX6T7T5</accession>
<keyword evidence="4" id="KW-0645">Protease</keyword>
<dbReference type="Pfam" id="PF02897">
    <property type="entry name" value="Peptidase_S9_N"/>
    <property type="match status" value="1"/>
</dbReference>
<evidence type="ECO:0000256" key="7">
    <source>
        <dbReference type="SAM" id="SignalP"/>
    </source>
</evidence>
<dbReference type="Gene3D" id="2.130.10.120">
    <property type="entry name" value="Prolyl oligopeptidase, N-terminal domain"/>
    <property type="match status" value="1"/>
</dbReference>
<evidence type="ECO:0000256" key="4">
    <source>
        <dbReference type="ARBA" id="ARBA00022670"/>
    </source>
</evidence>
<dbReference type="SUPFAM" id="SSF50993">
    <property type="entry name" value="Peptidase/esterase 'gauge' domain"/>
    <property type="match status" value="1"/>
</dbReference>
<comment type="similarity">
    <text evidence="2">Belongs to the peptidase S9A family.</text>
</comment>
<feature type="domain" description="Peptidase S9A N-terminal" evidence="9">
    <location>
        <begin position="48"/>
        <end position="452"/>
    </location>
</feature>
<dbReference type="PANTHER" id="PTHR42881:SF2">
    <property type="entry name" value="PROLYL ENDOPEPTIDASE"/>
    <property type="match status" value="1"/>
</dbReference>
<evidence type="ECO:0000313" key="10">
    <source>
        <dbReference type="EMBL" id="QNP43728.1"/>
    </source>
</evidence>
<feature type="signal peptide" evidence="7">
    <location>
        <begin position="1"/>
        <end position="25"/>
    </location>
</feature>
<dbReference type="PROSITE" id="PS00708">
    <property type="entry name" value="PRO_ENDOPEP_SER"/>
    <property type="match status" value="1"/>
</dbReference>
<evidence type="ECO:0000259" key="8">
    <source>
        <dbReference type="Pfam" id="PF00326"/>
    </source>
</evidence>
<dbReference type="InterPro" id="IPR002470">
    <property type="entry name" value="Peptidase_S9A"/>
</dbReference>
<evidence type="ECO:0000259" key="9">
    <source>
        <dbReference type="Pfam" id="PF02897"/>
    </source>
</evidence>
<evidence type="ECO:0000256" key="6">
    <source>
        <dbReference type="ARBA" id="ARBA00022825"/>
    </source>
</evidence>
<evidence type="ECO:0000256" key="2">
    <source>
        <dbReference type="ARBA" id="ARBA00005228"/>
    </source>
</evidence>
<dbReference type="Pfam" id="PF00326">
    <property type="entry name" value="Peptidase_S9"/>
    <property type="match status" value="1"/>
</dbReference>
<protein>
    <recommendedName>
        <fullName evidence="3">prolyl oligopeptidase</fullName>
        <ecNumber evidence="3">3.4.21.26</ecNumber>
    </recommendedName>
</protein>
<dbReference type="InterPro" id="IPR001375">
    <property type="entry name" value="Peptidase_S9_cat"/>
</dbReference>
<dbReference type="EC" id="3.4.21.26" evidence="3"/>
<reference evidence="10 11" key="1">
    <citation type="submission" date="2020-08" db="EMBL/GenBank/DDBJ databases">
        <title>Genome sequence of Sphingomonas daechungensis KACC 18115T.</title>
        <authorList>
            <person name="Hyun D.-W."/>
            <person name="Bae J.-W."/>
        </authorList>
    </citation>
    <scope>NUCLEOTIDE SEQUENCE [LARGE SCALE GENOMIC DNA]</scope>
    <source>
        <strain evidence="10 11">KACC 18115</strain>
    </source>
</reference>
<sequence>MRRSFYVAALLTSACAMTPSPEVEAAAAADAAAMASQAADAQAGLAYPQTRRTDQVDPRFGVQVADPYRWLENDVREDKEVKAWVDAQNAVTNTFLTTLPGREGLEARIKQLYDYERFGVPVKKGGHYFYAHNSGLQNQSVLFVRDSLDGEGRVLIDPNSWSKDGATALAEWSPSEDGKYLVYSIQDGGSDWRTVKVIDVATGKETGDEVKWVKFSGMEWTKDGSGFFYTRFPEPTAGQEFQSTNLNAKIYFHKLGTPQAEDRLVYATPEKPTYGHYATVSDDGRWLVITTAEGTDDRYEVHAIDLRARGAKPKALITGLENNWSFIGNEGSRFFFITNKDAPKLKIVAMDVGRAGNPITPVVGEQDSTLDGASIVGGKLITSYLADAKSAISVHNLQGKKLTDVDLPGIGTASGFGGDLDDPETFFAFTSFNRPTTIYRYDVKTGQASAWAAPKVAFNPDDYSVEQVFYNSKDGTRVPMFIVRKKGTTGPAPTLLYAYGGFNVSLTPSFSATRLAWLEKGGVYALANLRGGGEYGKAWHDAGRLANKQNVFDDFIAAGEYLKANNIASPKGLAIQGGSNGGLLIGAVVNQRPDLFDAANAAVGVMDMLRFDRFTAGRYWVDDYGYPNKEADFKTLLAYSPYHNIKTGVHYPPMLVTTADTDDRVVPGHSFKYISALQAADPNGEPHVIRIETRAGHGSGKPTDKIIEEASDVLAFFAHYTGLQL</sequence>
<dbReference type="PROSITE" id="PS51257">
    <property type="entry name" value="PROKAR_LIPOPROTEIN"/>
    <property type="match status" value="1"/>
</dbReference>
<dbReference type="Gene3D" id="3.40.50.1820">
    <property type="entry name" value="alpha/beta hydrolase"/>
    <property type="match status" value="1"/>
</dbReference>
<dbReference type="InterPro" id="IPR002471">
    <property type="entry name" value="Pept_S9_AS"/>
</dbReference>
<dbReference type="Proteomes" id="UP000516134">
    <property type="component" value="Chromosome"/>
</dbReference>
<dbReference type="EMBL" id="CP060780">
    <property type="protein sequence ID" value="QNP43728.1"/>
    <property type="molecule type" value="Genomic_DNA"/>
</dbReference>
<name>A0ABX6T7T5_9SPHN</name>
<evidence type="ECO:0000256" key="3">
    <source>
        <dbReference type="ARBA" id="ARBA00011897"/>
    </source>
</evidence>
<dbReference type="PRINTS" id="PR00862">
    <property type="entry name" value="PROLIGOPTASE"/>
</dbReference>
<evidence type="ECO:0000256" key="5">
    <source>
        <dbReference type="ARBA" id="ARBA00022801"/>
    </source>
</evidence>
<keyword evidence="7" id="KW-0732">Signal</keyword>
<dbReference type="RefSeq" id="WP_187715153.1">
    <property type="nucleotide sequence ID" value="NZ_CP060780.1"/>
</dbReference>
<feature type="domain" description="Peptidase S9 prolyl oligopeptidase catalytic" evidence="8">
    <location>
        <begin position="508"/>
        <end position="722"/>
    </location>
</feature>
<evidence type="ECO:0000313" key="11">
    <source>
        <dbReference type="Proteomes" id="UP000516134"/>
    </source>
</evidence>
<dbReference type="InterPro" id="IPR051167">
    <property type="entry name" value="Prolyl_oligopep/macrocyclase"/>
</dbReference>
<gene>
    <name evidence="10" type="ORF">H9L15_03375</name>
</gene>
<evidence type="ECO:0000256" key="1">
    <source>
        <dbReference type="ARBA" id="ARBA00001070"/>
    </source>
</evidence>
<keyword evidence="11" id="KW-1185">Reference proteome</keyword>
<keyword evidence="5" id="KW-0378">Hydrolase</keyword>
<feature type="chain" id="PRO_5045776607" description="prolyl oligopeptidase" evidence="7">
    <location>
        <begin position="26"/>
        <end position="725"/>
    </location>
</feature>
<dbReference type="InterPro" id="IPR023302">
    <property type="entry name" value="Pept_S9A_N"/>
</dbReference>
<proteinExistence type="inferred from homology"/>
<dbReference type="PANTHER" id="PTHR42881">
    <property type="entry name" value="PROLYL ENDOPEPTIDASE"/>
    <property type="match status" value="1"/>
</dbReference>
<keyword evidence="6" id="KW-0720">Serine protease</keyword>
<organism evidence="10 11">
    <name type="scientific">Sphingomonas daechungensis</name>
    <dbReference type="NCBI Taxonomy" id="1176646"/>
    <lineage>
        <taxon>Bacteria</taxon>
        <taxon>Pseudomonadati</taxon>
        <taxon>Pseudomonadota</taxon>
        <taxon>Alphaproteobacteria</taxon>
        <taxon>Sphingomonadales</taxon>
        <taxon>Sphingomonadaceae</taxon>
        <taxon>Sphingomonas</taxon>
    </lineage>
</organism>
<dbReference type="InterPro" id="IPR029058">
    <property type="entry name" value="AB_hydrolase_fold"/>
</dbReference>
<dbReference type="SUPFAM" id="SSF53474">
    <property type="entry name" value="alpha/beta-Hydrolases"/>
    <property type="match status" value="1"/>
</dbReference>